<reference evidence="8 9" key="1">
    <citation type="submission" date="2016-07" db="EMBL/GenBank/DDBJ databases">
        <title>Complete genome sequence of the Lentzea guizhouensis DHS C013.</title>
        <authorList>
            <person name="Cao C."/>
        </authorList>
    </citation>
    <scope>NUCLEOTIDE SEQUENCE [LARGE SCALE GENOMIC DNA]</scope>
    <source>
        <strain evidence="8 9">DHS C013</strain>
    </source>
</reference>
<dbReference type="RefSeq" id="WP_065918015.1">
    <property type="nucleotide sequence ID" value="NZ_CP016793.1"/>
</dbReference>
<evidence type="ECO:0000313" key="8">
    <source>
        <dbReference type="EMBL" id="ANZ39674.1"/>
    </source>
</evidence>
<accession>A0A1B2HPM7</accession>
<dbReference type="Gene3D" id="3.40.50.2300">
    <property type="match status" value="1"/>
</dbReference>
<dbReference type="PROSITE" id="PS50043">
    <property type="entry name" value="HTH_LUXR_2"/>
    <property type="match status" value="1"/>
</dbReference>
<dbReference type="EMBL" id="CP016793">
    <property type="protein sequence ID" value="ANZ39674.1"/>
    <property type="molecule type" value="Genomic_DNA"/>
</dbReference>
<dbReference type="SMART" id="SM00448">
    <property type="entry name" value="REC"/>
    <property type="match status" value="1"/>
</dbReference>
<dbReference type="InterPro" id="IPR016032">
    <property type="entry name" value="Sig_transdc_resp-reg_C-effctor"/>
</dbReference>
<dbReference type="InterPro" id="IPR039420">
    <property type="entry name" value="WalR-like"/>
</dbReference>
<gene>
    <name evidence="8" type="ORF">BBK82_30155</name>
</gene>
<dbReference type="CDD" id="cd17535">
    <property type="entry name" value="REC_NarL-like"/>
    <property type="match status" value="1"/>
</dbReference>
<dbReference type="Pfam" id="PF00196">
    <property type="entry name" value="GerE"/>
    <property type="match status" value="1"/>
</dbReference>
<sequence length="227" mass="24649">MTLRILIADDHAVFRSGLRAVLDAQPDMECVADVGDGYSAVEATRSLRPDVAVLDVRMPKLDGLAAARELLSTGVAPLKIVLLTTFDTDEYVRTALASGISAFLLKSLPPEELVTAIRVAARGDTYIDPTITRRLAPRLAETLAATSPARKAAPGLERLTAREHEVFLLMAAGFTNAEICDQLYVSGETIKTHVSRVLSKLDLRDRVHAVRFAHHYGLIEPHNTSGL</sequence>
<dbReference type="Pfam" id="PF00072">
    <property type="entry name" value="Response_reg"/>
    <property type="match status" value="1"/>
</dbReference>
<proteinExistence type="predicted"/>
<dbReference type="PRINTS" id="PR00038">
    <property type="entry name" value="HTHLUXR"/>
</dbReference>
<dbReference type="GO" id="GO:0003677">
    <property type="term" value="F:DNA binding"/>
    <property type="evidence" value="ECO:0007669"/>
    <property type="project" value="UniProtKB-KW"/>
</dbReference>
<keyword evidence="3 8" id="KW-0238">DNA-binding</keyword>
<dbReference type="SUPFAM" id="SSF52172">
    <property type="entry name" value="CheY-like"/>
    <property type="match status" value="1"/>
</dbReference>
<feature type="domain" description="HTH luxR-type" evidence="6">
    <location>
        <begin position="152"/>
        <end position="217"/>
    </location>
</feature>
<dbReference type="InterPro" id="IPR058245">
    <property type="entry name" value="NreC/VraR/RcsB-like_REC"/>
</dbReference>
<dbReference type="GO" id="GO:0000160">
    <property type="term" value="P:phosphorelay signal transduction system"/>
    <property type="evidence" value="ECO:0007669"/>
    <property type="project" value="InterPro"/>
</dbReference>
<evidence type="ECO:0000256" key="5">
    <source>
        <dbReference type="PROSITE-ProRule" id="PRU00169"/>
    </source>
</evidence>
<feature type="modified residue" description="4-aspartylphosphate" evidence="5">
    <location>
        <position position="55"/>
    </location>
</feature>
<keyword evidence="4" id="KW-0804">Transcription</keyword>
<evidence type="ECO:0000256" key="1">
    <source>
        <dbReference type="ARBA" id="ARBA00022553"/>
    </source>
</evidence>
<dbReference type="InterPro" id="IPR011006">
    <property type="entry name" value="CheY-like_superfamily"/>
</dbReference>
<keyword evidence="9" id="KW-1185">Reference proteome</keyword>
<keyword evidence="2" id="KW-0805">Transcription regulation</keyword>
<protein>
    <submittedName>
        <fullName evidence="8">DNA-binding response regulator</fullName>
    </submittedName>
</protein>
<name>A0A1B2HPM7_9PSEU</name>
<dbReference type="Proteomes" id="UP000093053">
    <property type="component" value="Chromosome"/>
</dbReference>
<dbReference type="SUPFAM" id="SSF46894">
    <property type="entry name" value="C-terminal effector domain of the bipartite response regulators"/>
    <property type="match status" value="1"/>
</dbReference>
<evidence type="ECO:0000256" key="4">
    <source>
        <dbReference type="ARBA" id="ARBA00023163"/>
    </source>
</evidence>
<dbReference type="PROSITE" id="PS50110">
    <property type="entry name" value="RESPONSE_REGULATORY"/>
    <property type="match status" value="1"/>
</dbReference>
<dbReference type="GO" id="GO:0006355">
    <property type="term" value="P:regulation of DNA-templated transcription"/>
    <property type="evidence" value="ECO:0007669"/>
    <property type="project" value="InterPro"/>
</dbReference>
<dbReference type="InterPro" id="IPR000792">
    <property type="entry name" value="Tscrpt_reg_LuxR_C"/>
</dbReference>
<evidence type="ECO:0000259" key="6">
    <source>
        <dbReference type="PROSITE" id="PS50043"/>
    </source>
</evidence>
<dbReference type="KEGG" id="led:BBK82_30155"/>
<evidence type="ECO:0000256" key="3">
    <source>
        <dbReference type="ARBA" id="ARBA00023125"/>
    </source>
</evidence>
<dbReference type="SMART" id="SM00421">
    <property type="entry name" value="HTH_LUXR"/>
    <property type="match status" value="1"/>
</dbReference>
<keyword evidence="1 5" id="KW-0597">Phosphoprotein</keyword>
<organism evidence="8 9">
    <name type="scientific">Lentzea guizhouensis</name>
    <dbReference type="NCBI Taxonomy" id="1586287"/>
    <lineage>
        <taxon>Bacteria</taxon>
        <taxon>Bacillati</taxon>
        <taxon>Actinomycetota</taxon>
        <taxon>Actinomycetes</taxon>
        <taxon>Pseudonocardiales</taxon>
        <taxon>Pseudonocardiaceae</taxon>
        <taxon>Lentzea</taxon>
    </lineage>
</organism>
<evidence type="ECO:0000256" key="2">
    <source>
        <dbReference type="ARBA" id="ARBA00023015"/>
    </source>
</evidence>
<dbReference type="InterPro" id="IPR001789">
    <property type="entry name" value="Sig_transdc_resp-reg_receiver"/>
</dbReference>
<dbReference type="OrthoDB" id="9808843at2"/>
<dbReference type="CDD" id="cd06170">
    <property type="entry name" value="LuxR_C_like"/>
    <property type="match status" value="1"/>
</dbReference>
<evidence type="ECO:0000259" key="7">
    <source>
        <dbReference type="PROSITE" id="PS50110"/>
    </source>
</evidence>
<dbReference type="STRING" id="1586287.BBK82_30155"/>
<feature type="domain" description="Response regulatory" evidence="7">
    <location>
        <begin position="4"/>
        <end position="121"/>
    </location>
</feature>
<dbReference type="PANTHER" id="PTHR43214">
    <property type="entry name" value="TWO-COMPONENT RESPONSE REGULATOR"/>
    <property type="match status" value="1"/>
</dbReference>
<dbReference type="AlphaFoldDB" id="A0A1B2HPM7"/>
<dbReference type="PANTHER" id="PTHR43214:SF24">
    <property type="entry name" value="TRANSCRIPTIONAL REGULATORY PROTEIN NARL-RELATED"/>
    <property type="match status" value="1"/>
</dbReference>
<evidence type="ECO:0000313" key="9">
    <source>
        <dbReference type="Proteomes" id="UP000093053"/>
    </source>
</evidence>